<gene>
    <name evidence="1" type="ORF">FHU40_003229</name>
</gene>
<accession>A0A7W4Z307</accession>
<proteinExistence type="predicted"/>
<dbReference type="AlphaFoldDB" id="A0A7W4Z307"/>
<protein>
    <submittedName>
        <fullName evidence="1">Type IV secretory pathway TraG/TraD family ATPase VirD4</fullName>
    </submittedName>
</protein>
<dbReference type="EMBL" id="JACHWR010000002">
    <property type="protein sequence ID" value="MBB3043411.1"/>
    <property type="molecule type" value="Genomic_DNA"/>
</dbReference>
<organism evidence="1 2">
    <name type="scientific">Nocardioides soli</name>
    <dbReference type="NCBI Taxonomy" id="1036020"/>
    <lineage>
        <taxon>Bacteria</taxon>
        <taxon>Bacillati</taxon>
        <taxon>Actinomycetota</taxon>
        <taxon>Actinomycetes</taxon>
        <taxon>Propionibacteriales</taxon>
        <taxon>Nocardioidaceae</taxon>
        <taxon>Nocardioides</taxon>
    </lineage>
</organism>
<reference evidence="1 2" key="1">
    <citation type="submission" date="2020-08" db="EMBL/GenBank/DDBJ databases">
        <title>Sequencing the genomes of 1000 actinobacteria strains.</title>
        <authorList>
            <person name="Klenk H.-P."/>
        </authorList>
    </citation>
    <scope>NUCLEOTIDE SEQUENCE [LARGE SCALE GENOMIC DNA]</scope>
    <source>
        <strain evidence="1 2">DSM 105498</strain>
    </source>
</reference>
<keyword evidence="2" id="KW-1185">Reference proteome</keyword>
<name>A0A7W4Z307_9ACTN</name>
<evidence type="ECO:0000313" key="2">
    <source>
        <dbReference type="Proteomes" id="UP000589626"/>
    </source>
</evidence>
<sequence length="50" mass="5701">MQLLLAYHDIAQLEHLFGARDVARTVLSNAKMRLLLPGLGDLETLRQLER</sequence>
<comment type="caution">
    <text evidence="1">The sequence shown here is derived from an EMBL/GenBank/DDBJ whole genome shotgun (WGS) entry which is preliminary data.</text>
</comment>
<evidence type="ECO:0000313" key="1">
    <source>
        <dbReference type="EMBL" id="MBB3043411.1"/>
    </source>
</evidence>
<dbReference type="Proteomes" id="UP000589626">
    <property type="component" value="Unassembled WGS sequence"/>
</dbReference>